<gene>
    <name evidence="2" type="ORF">Pan14r_10210</name>
</gene>
<dbReference type="RefSeq" id="WP_145295428.1">
    <property type="nucleotide sequence ID" value="NZ_CP036319.1"/>
</dbReference>
<dbReference type="EMBL" id="SJPL01000001">
    <property type="protein sequence ID" value="TWT68774.1"/>
    <property type="molecule type" value="Genomic_DNA"/>
</dbReference>
<keyword evidence="3" id="KW-1185">Reference proteome</keyword>
<organism evidence="2 3">
    <name type="scientific">Crateriforma conspicua</name>
    <dbReference type="NCBI Taxonomy" id="2527996"/>
    <lineage>
        <taxon>Bacteria</taxon>
        <taxon>Pseudomonadati</taxon>
        <taxon>Planctomycetota</taxon>
        <taxon>Planctomycetia</taxon>
        <taxon>Planctomycetales</taxon>
        <taxon>Planctomycetaceae</taxon>
        <taxon>Crateriforma</taxon>
    </lineage>
</organism>
<evidence type="ECO:0000313" key="3">
    <source>
        <dbReference type="Proteomes" id="UP000317238"/>
    </source>
</evidence>
<accession>A0A5C5Y0R1</accession>
<dbReference type="Proteomes" id="UP000317238">
    <property type="component" value="Unassembled WGS sequence"/>
</dbReference>
<reference evidence="2 3" key="1">
    <citation type="submission" date="2019-02" db="EMBL/GenBank/DDBJ databases">
        <title>Deep-cultivation of Planctomycetes and their phenomic and genomic characterization uncovers novel biology.</title>
        <authorList>
            <person name="Wiegand S."/>
            <person name="Jogler M."/>
            <person name="Boedeker C."/>
            <person name="Pinto D."/>
            <person name="Vollmers J."/>
            <person name="Rivas-Marin E."/>
            <person name="Kohn T."/>
            <person name="Peeters S.H."/>
            <person name="Heuer A."/>
            <person name="Rast P."/>
            <person name="Oberbeckmann S."/>
            <person name="Bunk B."/>
            <person name="Jeske O."/>
            <person name="Meyerdierks A."/>
            <person name="Storesund J.E."/>
            <person name="Kallscheuer N."/>
            <person name="Luecker S."/>
            <person name="Lage O.M."/>
            <person name="Pohl T."/>
            <person name="Merkel B.J."/>
            <person name="Hornburger P."/>
            <person name="Mueller R.-W."/>
            <person name="Bruemmer F."/>
            <person name="Labrenz M."/>
            <person name="Spormann A.M."/>
            <person name="Op Den Camp H."/>
            <person name="Overmann J."/>
            <person name="Amann R."/>
            <person name="Jetten M.S.M."/>
            <person name="Mascher T."/>
            <person name="Medema M.H."/>
            <person name="Devos D.P."/>
            <person name="Kaster A.-K."/>
            <person name="Ovreas L."/>
            <person name="Rohde M."/>
            <person name="Galperin M.Y."/>
            <person name="Jogler C."/>
        </authorList>
    </citation>
    <scope>NUCLEOTIDE SEQUENCE [LARGE SCALE GENOMIC DNA]</scope>
    <source>
        <strain evidence="2 3">Pan14r</strain>
    </source>
</reference>
<evidence type="ECO:0000256" key="1">
    <source>
        <dbReference type="SAM" id="MobiDB-lite"/>
    </source>
</evidence>
<dbReference type="AlphaFoldDB" id="A0A5C5Y0R1"/>
<dbReference type="OrthoDB" id="279959at2"/>
<comment type="caution">
    <text evidence="2">The sequence shown here is derived from an EMBL/GenBank/DDBJ whole genome shotgun (WGS) entry which is preliminary data.</text>
</comment>
<evidence type="ECO:0000313" key="2">
    <source>
        <dbReference type="EMBL" id="TWT68774.1"/>
    </source>
</evidence>
<sequence>MLLMVGCTGDQRHFPPLERLEQKLSVTMPADGKVIGGTEPTEAMSLWLIISKDPLPLPESTDKRSYRSRRGRRPEGTPVPVTALLNLLAACQVPEEEVPTFTEQRGAVHMGQVGDVQFAYREASIEAGWLTAVEIHLADVPLDR</sequence>
<feature type="region of interest" description="Disordered" evidence="1">
    <location>
        <begin position="54"/>
        <end position="78"/>
    </location>
</feature>
<protein>
    <submittedName>
        <fullName evidence="2">Uncharacterized protein</fullName>
    </submittedName>
</protein>
<name>A0A5C5Y0R1_9PLAN</name>
<proteinExistence type="predicted"/>